<dbReference type="GeneID" id="120269476"/>
<feature type="compositionally biased region" description="Polar residues" evidence="1">
    <location>
        <begin position="58"/>
        <end position="69"/>
    </location>
</feature>
<dbReference type="PROSITE" id="PS50090">
    <property type="entry name" value="MYB_LIKE"/>
    <property type="match status" value="1"/>
</dbReference>
<feature type="compositionally biased region" description="Basic and acidic residues" evidence="1">
    <location>
        <begin position="97"/>
        <end position="115"/>
    </location>
</feature>
<dbReference type="PANTHER" id="PTHR33492">
    <property type="entry name" value="OSJNBA0043A12.37 PROTEIN-RELATED"/>
    <property type="match status" value="1"/>
</dbReference>
<feature type="compositionally biased region" description="Basic and acidic residues" evidence="1">
    <location>
        <begin position="299"/>
        <end position="316"/>
    </location>
</feature>
<evidence type="ECO:0000256" key="1">
    <source>
        <dbReference type="SAM" id="MobiDB-lite"/>
    </source>
</evidence>
<dbReference type="AlphaFoldDB" id="A0AB40BZC3"/>
<dbReference type="RefSeq" id="XP_039132738.1">
    <property type="nucleotide sequence ID" value="XM_039276804.1"/>
</dbReference>
<dbReference type="RefSeq" id="XP_039132737.1">
    <property type="nucleotide sequence ID" value="XM_039276803.1"/>
</dbReference>
<dbReference type="Pfam" id="PF13837">
    <property type="entry name" value="Myb_DNA-bind_4"/>
    <property type="match status" value="1"/>
</dbReference>
<reference evidence="4 5" key="1">
    <citation type="submission" date="2025-04" db="UniProtKB">
        <authorList>
            <consortium name="RefSeq"/>
        </authorList>
    </citation>
    <scope>IDENTIFICATION</scope>
</reference>
<feature type="domain" description="Myb-like" evidence="2">
    <location>
        <begin position="157"/>
        <end position="213"/>
    </location>
</feature>
<feature type="region of interest" description="Disordered" evidence="1">
    <location>
        <begin position="282"/>
        <end position="316"/>
    </location>
</feature>
<accession>A0AB40BZC3</accession>
<dbReference type="Gene3D" id="1.10.10.60">
    <property type="entry name" value="Homeodomain-like"/>
    <property type="match status" value="1"/>
</dbReference>
<dbReference type="PANTHER" id="PTHR33492:SF4">
    <property type="entry name" value="OS02G0174300 PROTEIN"/>
    <property type="match status" value="1"/>
</dbReference>
<sequence>MEQTEQPCIVQALPAINAAGMGTSSKQNNFKIVHYRRHASRMESQLPCIVQALPAASNKLTPTKQGTTSRKGDGTPAKQGTTSRKDTGAPTKQGTTSRKDDRAHTKEGTTSRKDNGAPTKQGTTSRKDDGAPPKWELAIIQAPPSCRYTRSQAAPDWTQQEMLILVNEMAGLEEDWLKSVSSFQRWKIVSDNCAVSDVIRSSNQCKRKWELLLADYKKIRKWESHTRGSSYWSLDGKRRKSFGLPAVFDNQVFDSMDAVIKAQEDQMGLSKSDSEGHIATAGVEQQMDVDTDSGSEGETWSKTDEKSTDKAQETASRLEDNAMRIHAILKGEIEGISDTSETELARRQAVELIGAFGDLTGTINEFIDLIKAGEFEGIRACKSLTP</sequence>
<feature type="region of interest" description="Disordered" evidence="1">
    <location>
        <begin position="57"/>
        <end position="132"/>
    </location>
</feature>
<dbReference type="Proteomes" id="UP001515500">
    <property type="component" value="Chromosome 9"/>
</dbReference>
<keyword evidence="3" id="KW-1185">Reference proteome</keyword>
<evidence type="ECO:0000313" key="5">
    <source>
        <dbReference type="RefSeq" id="XP_039132738.1"/>
    </source>
</evidence>
<protein>
    <submittedName>
        <fullName evidence="4 5">Trihelix transcription factor ASR3-like isoform X1</fullName>
    </submittedName>
</protein>
<evidence type="ECO:0000259" key="2">
    <source>
        <dbReference type="PROSITE" id="PS50090"/>
    </source>
</evidence>
<name>A0AB40BZC3_DIOCR</name>
<dbReference type="InterPro" id="IPR044822">
    <property type="entry name" value="Myb_DNA-bind_4"/>
</dbReference>
<dbReference type="InterPro" id="IPR001005">
    <property type="entry name" value="SANT/Myb"/>
</dbReference>
<gene>
    <name evidence="4 5" type="primary">LOC120269476</name>
</gene>
<evidence type="ECO:0000313" key="4">
    <source>
        <dbReference type="RefSeq" id="XP_039132737.1"/>
    </source>
</evidence>
<proteinExistence type="predicted"/>
<evidence type="ECO:0000313" key="3">
    <source>
        <dbReference type="Proteomes" id="UP001515500"/>
    </source>
</evidence>
<organism evidence="3 4">
    <name type="scientific">Dioscorea cayennensis subsp. rotundata</name>
    <name type="common">White Guinea yam</name>
    <name type="synonym">Dioscorea rotundata</name>
    <dbReference type="NCBI Taxonomy" id="55577"/>
    <lineage>
        <taxon>Eukaryota</taxon>
        <taxon>Viridiplantae</taxon>
        <taxon>Streptophyta</taxon>
        <taxon>Embryophyta</taxon>
        <taxon>Tracheophyta</taxon>
        <taxon>Spermatophyta</taxon>
        <taxon>Magnoliopsida</taxon>
        <taxon>Liliopsida</taxon>
        <taxon>Dioscoreales</taxon>
        <taxon>Dioscoreaceae</taxon>
        <taxon>Dioscorea</taxon>
    </lineage>
</organism>